<evidence type="ECO:0000313" key="3">
    <source>
        <dbReference type="Proteomes" id="UP000027730"/>
    </source>
</evidence>
<name>A0A074WNT7_9PEZI</name>
<protein>
    <submittedName>
        <fullName evidence="2">Uncharacterized protein</fullName>
    </submittedName>
</protein>
<sequence>MVVLLYICLLLVSCAFAQSIAPALSSSNSCVKRSVIVYTSDSSTYLVTDVGTSSFPSTPTYCANASVSTVITTQQASTVTIYSQTTLTQASCTNTSISTIVATQPASTVTVYSQAPSAQQSATPVDPVLANNSFEDVAASPFNFSASSTSITAEVAQDGIYEPHSGDSYLYVGSTRHPN</sequence>
<dbReference type="RefSeq" id="XP_013427536.1">
    <property type="nucleotide sequence ID" value="XM_013572082.1"/>
</dbReference>
<organism evidence="2 3">
    <name type="scientific">Aureobasidium namibiae CBS 147.97</name>
    <dbReference type="NCBI Taxonomy" id="1043004"/>
    <lineage>
        <taxon>Eukaryota</taxon>
        <taxon>Fungi</taxon>
        <taxon>Dikarya</taxon>
        <taxon>Ascomycota</taxon>
        <taxon>Pezizomycotina</taxon>
        <taxon>Dothideomycetes</taxon>
        <taxon>Dothideomycetidae</taxon>
        <taxon>Dothideales</taxon>
        <taxon>Saccotheciaceae</taxon>
        <taxon>Aureobasidium</taxon>
    </lineage>
</organism>
<dbReference type="OrthoDB" id="10031947at2759"/>
<accession>A0A074WNT7</accession>
<reference evidence="2 3" key="1">
    <citation type="journal article" date="2014" name="BMC Genomics">
        <title>Genome sequencing of four Aureobasidium pullulans varieties: biotechnological potential, stress tolerance, and description of new species.</title>
        <authorList>
            <person name="Gostin Ar C."/>
            <person name="Ohm R.A."/>
            <person name="Kogej T."/>
            <person name="Sonjak S."/>
            <person name="Turk M."/>
            <person name="Zajc J."/>
            <person name="Zalar P."/>
            <person name="Grube M."/>
            <person name="Sun H."/>
            <person name="Han J."/>
            <person name="Sharma A."/>
            <person name="Chiniquy J."/>
            <person name="Ngan C.Y."/>
            <person name="Lipzen A."/>
            <person name="Barry K."/>
            <person name="Grigoriev I.V."/>
            <person name="Gunde-Cimerman N."/>
        </authorList>
    </citation>
    <scope>NUCLEOTIDE SEQUENCE [LARGE SCALE GENOMIC DNA]</scope>
    <source>
        <strain evidence="2 3">CBS 147.97</strain>
    </source>
</reference>
<dbReference type="GeneID" id="25410552"/>
<evidence type="ECO:0000256" key="1">
    <source>
        <dbReference type="SAM" id="SignalP"/>
    </source>
</evidence>
<keyword evidence="3" id="KW-1185">Reference proteome</keyword>
<dbReference type="HOGENOM" id="CLU_1731060_0_0_1"/>
<proteinExistence type="predicted"/>
<evidence type="ECO:0000313" key="2">
    <source>
        <dbReference type="EMBL" id="KEQ73249.1"/>
    </source>
</evidence>
<dbReference type="STRING" id="1043004.A0A074WNT7"/>
<gene>
    <name evidence="2" type="ORF">M436DRAFT_46586</name>
</gene>
<dbReference type="EMBL" id="KL584709">
    <property type="protein sequence ID" value="KEQ73249.1"/>
    <property type="molecule type" value="Genomic_DNA"/>
</dbReference>
<feature type="signal peptide" evidence="1">
    <location>
        <begin position="1"/>
        <end position="17"/>
    </location>
</feature>
<dbReference type="Proteomes" id="UP000027730">
    <property type="component" value="Unassembled WGS sequence"/>
</dbReference>
<feature type="chain" id="PRO_5001701613" evidence="1">
    <location>
        <begin position="18"/>
        <end position="179"/>
    </location>
</feature>
<keyword evidence="1" id="KW-0732">Signal</keyword>
<dbReference type="AlphaFoldDB" id="A0A074WNT7"/>